<protein>
    <submittedName>
        <fullName evidence="2">Uncharacterized protein</fullName>
    </submittedName>
</protein>
<gene>
    <name evidence="2" type="ordered locus">Pcal_1165</name>
</gene>
<keyword evidence="3" id="KW-1185">Reference proteome</keyword>
<dbReference type="EMBL" id="CP000561">
    <property type="protein sequence ID" value="ABO08590.1"/>
    <property type="molecule type" value="Genomic_DNA"/>
</dbReference>
<dbReference type="GeneID" id="4908616"/>
<sequence length="254" mass="28116">MDFVTAALAAVAIAVALLGVVVYRLIKSLEVYLIPLYAEVIRKRERDYVLVEFLTSLLVSKGLITEVEAAALKNVSIPGPLTAEDLDRVDELLDKDPRQLTYEDLIDLKKVAYKLLGRLDKRSVRLGLRLLRYASRVEEAITSTLKAAIFQNADKVEVSYDETTCTVHMASYRKGGEVDRSEGPDPDCVAETVKTLKALARREEPPDSEKAKAALGRYEKCKQSQAAGCKAINENLSTLEKKSLDILLSQKKTG</sequence>
<feature type="transmembrane region" description="Helical" evidence="1">
    <location>
        <begin position="6"/>
        <end position="26"/>
    </location>
</feature>
<dbReference type="RefSeq" id="WP_011849848.1">
    <property type="nucleotide sequence ID" value="NC_009073.1"/>
</dbReference>
<keyword evidence="1" id="KW-0472">Membrane</keyword>
<evidence type="ECO:0000313" key="3">
    <source>
        <dbReference type="Proteomes" id="UP000001431"/>
    </source>
</evidence>
<keyword evidence="1" id="KW-1133">Transmembrane helix</keyword>
<dbReference type="STRING" id="410359.Pcal_1165"/>
<dbReference type="Proteomes" id="UP000001431">
    <property type="component" value="Chromosome"/>
</dbReference>
<dbReference type="eggNOG" id="arCOG05641">
    <property type="taxonomic scope" value="Archaea"/>
</dbReference>
<evidence type="ECO:0000313" key="2">
    <source>
        <dbReference type="EMBL" id="ABO08590.1"/>
    </source>
</evidence>
<reference evidence="2" key="1">
    <citation type="submission" date="2007-02" db="EMBL/GenBank/DDBJ databases">
        <title>Complete sequence of Pyrobaculum calidifontis JCM 11548.</title>
        <authorList>
            <consortium name="US DOE Joint Genome Institute"/>
            <person name="Copeland A."/>
            <person name="Lucas S."/>
            <person name="Lapidus A."/>
            <person name="Barry K."/>
            <person name="Glavina del Rio T."/>
            <person name="Dalin E."/>
            <person name="Tice H."/>
            <person name="Pitluck S."/>
            <person name="Chain P."/>
            <person name="Malfatti S."/>
            <person name="Shin M."/>
            <person name="Vergez L."/>
            <person name="Schmutz J."/>
            <person name="Larimer F."/>
            <person name="Land M."/>
            <person name="Hauser L."/>
            <person name="Kyrpides N."/>
            <person name="Mikhailova N."/>
            <person name="Cozen A.E."/>
            <person name="Fitz-Gibbon S.T."/>
            <person name="House C.H."/>
            <person name="Saltikov C."/>
            <person name="Lowe T.M."/>
            <person name="Richardson P."/>
        </authorList>
    </citation>
    <scope>NUCLEOTIDE SEQUENCE [LARGE SCALE GENOMIC DNA]</scope>
    <source>
        <strain evidence="2">JCM 11548</strain>
    </source>
</reference>
<dbReference type="OrthoDB" id="27157at2157"/>
<keyword evidence="1" id="KW-0812">Transmembrane</keyword>
<dbReference type="AlphaFoldDB" id="A3MVC3"/>
<dbReference type="HOGENOM" id="CLU_095960_0_0_2"/>
<proteinExistence type="predicted"/>
<organism evidence="2 3">
    <name type="scientific">Pyrobaculum calidifontis (strain DSM 21063 / JCM 11548 / VA1)</name>
    <dbReference type="NCBI Taxonomy" id="410359"/>
    <lineage>
        <taxon>Archaea</taxon>
        <taxon>Thermoproteota</taxon>
        <taxon>Thermoprotei</taxon>
        <taxon>Thermoproteales</taxon>
        <taxon>Thermoproteaceae</taxon>
        <taxon>Pyrobaculum</taxon>
    </lineage>
</organism>
<dbReference type="KEGG" id="pcl:Pcal_1165"/>
<evidence type="ECO:0000256" key="1">
    <source>
        <dbReference type="SAM" id="Phobius"/>
    </source>
</evidence>
<name>A3MVC3_PYRCJ</name>
<accession>A3MVC3</accession>